<feature type="region of interest" description="Disordered" evidence="1">
    <location>
        <begin position="1"/>
        <end position="22"/>
    </location>
</feature>
<evidence type="ECO:0000313" key="2">
    <source>
        <dbReference type="EMBL" id="MPM64296.1"/>
    </source>
</evidence>
<gene>
    <name evidence="2" type="ORF">SDC9_111182</name>
</gene>
<dbReference type="AlphaFoldDB" id="A0A645BGK3"/>
<name>A0A645BGK3_9ZZZZ</name>
<evidence type="ECO:0000256" key="1">
    <source>
        <dbReference type="SAM" id="MobiDB-lite"/>
    </source>
</evidence>
<reference evidence="2" key="1">
    <citation type="submission" date="2019-08" db="EMBL/GenBank/DDBJ databases">
        <authorList>
            <person name="Kucharzyk K."/>
            <person name="Murdoch R.W."/>
            <person name="Higgins S."/>
            <person name="Loffler F."/>
        </authorList>
    </citation>
    <scope>NUCLEOTIDE SEQUENCE</scope>
</reference>
<sequence>MASRTPGLHDLVGGHNTAGCQPPSHGLTDRHDVGHHIEVLAGEEFAGASVAGLDFIEDEQDALLITDLAERLDEAGRWDDVAAFALDRLHEDGGHRTRIADVGEQIVELTQRIVGDLVGGEAGRGLAGRGIGDEIDARHQRVVALAVLGVGGGHRGRGDRPTVE</sequence>
<protein>
    <submittedName>
        <fullName evidence="2">Uncharacterized protein</fullName>
    </submittedName>
</protein>
<dbReference type="EMBL" id="VSSQ01019869">
    <property type="protein sequence ID" value="MPM64296.1"/>
    <property type="molecule type" value="Genomic_DNA"/>
</dbReference>
<organism evidence="2">
    <name type="scientific">bioreactor metagenome</name>
    <dbReference type="NCBI Taxonomy" id="1076179"/>
    <lineage>
        <taxon>unclassified sequences</taxon>
        <taxon>metagenomes</taxon>
        <taxon>ecological metagenomes</taxon>
    </lineage>
</organism>
<comment type="caution">
    <text evidence="2">The sequence shown here is derived from an EMBL/GenBank/DDBJ whole genome shotgun (WGS) entry which is preliminary data.</text>
</comment>
<proteinExistence type="predicted"/>
<accession>A0A645BGK3</accession>